<protein>
    <submittedName>
        <fullName evidence="2">Uncharacterized protein</fullName>
    </submittedName>
</protein>
<dbReference type="Proteomes" id="UP000276834">
    <property type="component" value="Unassembled WGS sequence"/>
</dbReference>
<sequence>MRAKAALLKYIKFHKDAKKLIYDATEEDESDMDADSQHSLSRENSVSRRSLTKHASRVVWSDQSHGREGSEQDSEPHDRSLENDSWPKSDSHEAQGDSSKSGARRDSLSSVESRERGDSRPSVESRENPDRVSAELAGDISSQTLESAEDSQDRHSIESNEVTL</sequence>
<evidence type="ECO:0000313" key="2">
    <source>
        <dbReference type="EMBL" id="RLW00834.1"/>
    </source>
</evidence>
<dbReference type="AlphaFoldDB" id="A0A3L8SER0"/>
<feature type="compositionally biased region" description="Basic and acidic residues" evidence="1">
    <location>
        <begin position="64"/>
        <end position="95"/>
    </location>
</feature>
<organism evidence="2 3">
    <name type="scientific">Chloebia gouldiae</name>
    <name type="common">Gouldian finch</name>
    <name type="synonym">Erythrura gouldiae</name>
    <dbReference type="NCBI Taxonomy" id="44316"/>
    <lineage>
        <taxon>Eukaryota</taxon>
        <taxon>Metazoa</taxon>
        <taxon>Chordata</taxon>
        <taxon>Craniata</taxon>
        <taxon>Vertebrata</taxon>
        <taxon>Euteleostomi</taxon>
        <taxon>Archelosauria</taxon>
        <taxon>Archosauria</taxon>
        <taxon>Dinosauria</taxon>
        <taxon>Saurischia</taxon>
        <taxon>Theropoda</taxon>
        <taxon>Coelurosauria</taxon>
        <taxon>Aves</taxon>
        <taxon>Neognathae</taxon>
        <taxon>Neoaves</taxon>
        <taxon>Telluraves</taxon>
        <taxon>Australaves</taxon>
        <taxon>Passeriformes</taxon>
        <taxon>Passeroidea</taxon>
        <taxon>Passeridae</taxon>
        <taxon>Chloebia</taxon>
    </lineage>
</organism>
<keyword evidence="3" id="KW-1185">Reference proteome</keyword>
<comment type="caution">
    <text evidence="2">The sequence shown here is derived from an EMBL/GenBank/DDBJ whole genome shotgun (WGS) entry which is preliminary data.</text>
</comment>
<feature type="compositionally biased region" description="Polar residues" evidence="1">
    <location>
        <begin position="37"/>
        <end position="49"/>
    </location>
</feature>
<gene>
    <name evidence="2" type="ORF">DV515_00008538</name>
</gene>
<evidence type="ECO:0000313" key="3">
    <source>
        <dbReference type="Proteomes" id="UP000276834"/>
    </source>
</evidence>
<dbReference type="EMBL" id="QUSF01000025">
    <property type="protein sequence ID" value="RLW00834.1"/>
    <property type="molecule type" value="Genomic_DNA"/>
</dbReference>
<accession>A0A3L8SER0</accession>
<feature type="compositionally biased region" description="Basic and acidic residues" evidence="1">
    <location>
        <begin position="103"/>
        <end position="133"/>
    </location>
</feature>
<name>A0A3L8SER0_CHLGU</name>
<dbReference type="OrthoDB" id="9047304at2759"/>
<proteinExistence type="predicted"/>
<feature type="region of interest" description="Disordered" evidence="1">
    <location>
        <begin position="26"/>
        <end position="164"/>
    </location>
</feature>
<evidence type="ECO:0000256" key="1">
    <source>
        <dbReference type="SAM" id="MobiDB-lite"/>
    </source>
</evidence>
<reference evidence="2 3" key="1">
    <citation type="journal article" date="2018" name="Proc. R. Soc. B">
        <title>A non-coding region near Follistatin controls head colour polymorphism in the Gouldian finch.</title>
        <authorList>
            <person name="Toomey M.B."/>
            <person name="Marques C.I."/>
            <person name="Andrade P."/>
            <person name="Araujo P.M."/>
            <person name="Sabatino S."/>
            <person name="Gazda M.A."/>
            <person name="Afonso S."/>
            <person name="Lopes R.J."/>
            <person name="Corbo J.C."/>
            <person name="Carneiro M."/>
        </authorList>
    </citation>
    <scope>NUCLEOTIDE SEQUENCE [LARGE SCALE GENOMIC DNA]</scope>
    <source>
        <strain evidence="2">Red01</strain>
        <tissue evidence="2">Muscle</tissue>
    </source>
</reference>